<organism evidence="6 7">
    <name type="scientific">Actinidia chinensis var. chinensis</name>
    <name type="common">Chinese soft-hair kiwi</name>
    <dbReference type="NCBI Taxonomy" id="1590841"/>
    <lineage>
        <taxon>Eukaryota</taxon>
        <taxon>Viridiplantae</taxon>
        <taxon>Streptophyta</taxon>
        <taxon>Embryophyta</taxon>
        <taxon>Tracheophyta</taxon>
        <taxon>Spermatophyta</taxon>
        <taxon>Magnoliopsida</taxon>
        <taxon>eudicotyledons</taxon>
        <taxon>Gunneridae</taxon>
        <taxon>Pentapetalae</taxon>
        <taxon>asterids</taxon>
        <taxon>Ericales</taxon>
        <taxon>Actinidiaceae</taxon>
        <taxon>Actinidia</taxon>
    </lineage>
</organism>
<dbReference type="GO" id="GO:0020037">
    <property type="term" value="F:heme binding"/>
    <property type="evidence" value="ECO:0007669"/>
    <property type="project" value="InterPro"/>
</dbReference>
<evidence type="ECO:0000256" key="4">
    <source>
        <dbReference type="SAM" id="MobiDB-lite"/>
    </source>
</evidence>
<evidence type="ECO:0000313" key="7">
    <source>
        <dbReference type="Proteomes" id="UP000241394"/>
    </source>
</evidence>
<dbReference type="GO" id="GO:0009055">
    <property type="term" value="F:electron transfer activity"/>
    <property type="evidence" value="ECO:0007669"/>
    <property type="project" value="InterPro"/>
</dbReference>
<dbReference type="AlphaFoldDB" id="A0A2R6S1D6"/>
<accession>A0A2R6S1D6</accession>
<keyword evidence="3" id="KW-0349">Heme</keyword>
<dbReference type="GO" id="GO:0032259">
    <property type="term" value="P:methylation"/>
    <property type="evidence" value="ECO:0007669"/>
    <property type="project" value="UniProtKB-KW"/>
</dbReference>
<dbReference type="GO" id="GO:0008168">
    <property type="term" value="F:methyltransferase activity"/>
    <property type="evidence" value="ECO:0007669"/>
    <property type="project" value="UniProtKB-KW"/>
</dbReference>
<dbReference type="PROSITE" id="PS51007">
    <property type="entry name" value="CYTC"/>
    <property type="match status" value="1"/>
</dbReference>
<proteinExistence type="predicted"/>
<keyword evidence="6" id="KW-0808">Transferase</keyword>
<name>A0A2R6S1D6_ACTCC</name>
<protein>
    <submittedName>
        <fullName evidence="6">tRNA (Guanine(9)-N1)-methyltransferase</fullName>
    </submittedName>
</protein>
<feature type="region of interest" description="Disordered" evidence="4">
    <location>
        <begin position="162"/>
        <end position="181"/>
    </location>
</feature>
<feature type="domain" description="Cytochrome c" evidence="5">
    <location>
        <begin position="11"/>
        <end position="156"/>
    </location>
</feature>
<evidence type="ECO:0000256" key="2">
    <source>
        <dbReference type="ARBA" id="ARBA00023004"/>
    </source>
</evidence>
<dbReference type="EMBL" id="NKQK01000001">
    <property type="protein sequence ID" value="PSS36080.1"/>
    <property type="molecule type" value="Genomic_DNA"/>
</dbReference>
<sequence length="318" mass="36411">MANTSQAPDLEDIHRGMHGIAKQIRIINEINACLSCHSTSRDIQLRPVHGGRQVCTPNAGGVMSCWSLSHLAKLKTRRDKRLRDARDHLAEMTELTSVAISLLPKRLRTWMLGSKPSIPVQMPPLLKDRSHGPPGLVQELDDALESKANKYIATEEFVETKCRRRGKDDHKRKEPNSRRTDYRGELKTQVLMEIKNEDFVKWLEKIKTNPLRRNKNKYSQFHKDHGHNTEEANGQAEEEVYNLSMPKTEAFHPITFTNEDLRGLHLPHVDALVISSTIANFNVQRILINNGSSTDILFISEFDKIRIGQDRLHPFHTL</sequence>
<evidence type="ECO:0000256" key="3">
    <source>
        <dbReference type="PROSITE-ProRule" id="PRU00433"/>
    </source>
</evidence>
<keyword evidence="6" id="KW-0489">Methyltransferase</keyword>
<dbReference type="Proteomes" id="UP000241394">
    <property type="component" value="Chromosome LG1"/>
</dbReference>
<evidence type="ECO:0000259" key="5">
    <source>
        <dbReference type="PROSITE" id="PS51007"/>
    </source>
</evidence>
<dbReference type="GO" id="GO:0046872">
    <property type="term" value="F:metal ion binding"/>
    <property type="evidence" value="ECO:0007669"/>
    <property type="project" value="UniProtKB-KW"/>
</dbReference>
<dbReference type="InParanoid" id="A0A2R6S1D6"/>
<keyword evidence="2 3" id="KW-0408">Iron</keyword>
<keyword evidence="7" id="KW-1185">Reference proteome</keyword>
<dbReference type="Gramene" id="PSS36080">
    <property type="protein sequence ID" value="PSS36080"/>
    <property type="gene ID" value="CEY00_Acc00580"/>
</dbReference>
<evidence type="ECO:0000256" key="1">
    <source>
        <dbReference type="ARBA" id="ARBA00022723"/>
    </source>
</evidence>
<dbReference type="OrthoDB" id="2919534at2759"/>
<comment type="caution">
    <text evidence="6">The sequence shown here is derived from an EMBL/GenBank/DDBJ whole genome shotgun (WGS) entry which is preliminary data.</text>
</comment>
<reference evidence="6 7" key="1">
    <citation type="submission" date="2017-07" db="EMBL/GenBank/DDBJ databases">
        <title>An improved, manually edited Actinidia chinensis var. chinensis (kiwifruit) genome highlights the challenges associated with draft genomes and gene prediction in plants.</title>
        <authorList>
            <person name="Pilkington S."/>
            <person name="Crowhurst R."/>
            <person name="Hilario E."/>
            <person name="Nardozza S."/>
            <person name="Fraser L."/>
            <person name="Peng Y."/>
            <person name="Gunaseelan K."/>
            <person name="Simpson R."/>
            <person name="Tahir J."/>
            <person name="Deroles S."/>
            <person name="Templeton K."/>
            <person name="Luo Z."/>
            <person name="Davy M."/>
            <person name="Cheng C."/>
            <person name="Mcneilage M."/>
            <person name="Scaglione D."/>
            <person name="Liu Y."/>
            <person name="Zhang Q."/>
            <person name="Datson P."/>
            <person name="De Silva N."/>
            <person name="Gardiner S."/>
            <person name="Bassett H."/>
            <person name="Chagne D."/>
            <person name="Mccallum J."/>
            <person name="Dzierzon H."/>
            <person name="Deng C."/>
            <person name="Wang Y.-Y."/>
            <person name="Barron N."/>
            <person name="Manako K."/>
            <person name="Bowen J."/>
            <person name="Foster T."/>
            <person name="Erridge Z."/>
            <person name="Tiffin H."/>
            <person name="Waite C."/>
            <person name="Davies K."/>
            <person name="Grierson E."/>
            <person name="Laing W."/>
            <person name="Kirk R."/>
            <person name="Chen X."/>
            <person name="Wood M."/>
            <person name="Montefiori M."/>
            <person name="Brummell D."/>
            <person name="Schwinn K."/>
            <person name="Catanach A."/>
            <person name="Fullerton C."/>
            <person name="Li D."/>
            <person name="Meiyalaghan S."/>
            <person name="Nieuwenhuizen N."/>
            <person name="Read N."/>
            <person name="Prakash R."/>
            <person name="Hunter D."/>
            <person name="Zhang H."/>
            <person name="Mckenzie M."/>
            <person name="Knabel M."/>
            <person name="Harris A."/>
            <person name="Allan A."/>
            <person name="Chen A."/>
            <person name="Janssen B."/>
            <person name="Plunkett B."/>
            <person name="Dwamena C."/>
            <person name="Voogd C."/>
            <person name="Leif D."/>
            <person name="Lafferty D."/>
            <person name="Souleyre E."/>
            <person name="Varkonyi-Gasic E."/>
            <person name="Gambi F."/>
            <person name="Hanley J."/>
            <person name="Yao J.-L."/>
            <person name="Cheung J."/>
            <person name="David K."/>
            <person name="Warren B."/>
            <person name="Marsh K."/>
            <person name="Snowden K."/>
            <person name="Lin-Wang K."/>
            <person name="Brian L."/>
            <person name="Martinez-Sanchez M."/>
            <person name="Wang M."/>
            <person name="Ileperuma N."/>
            <person name="Macnee N."/>
            <person name="Campin R."/>
            <person name="Mcatee P."/>
            <person name="Drummond R."/>
            <person name="Espley R."/>
            <person name="Ireland H."/>
            <person name="Wu R."/>
            <person name="Atkinson R."/>
            <person name="Karunairetnam S."/>
            <person name="Bulley S."/>
            <person name="Chunkath S."/>
            <person name="Hanley Z."/>
            <person name="Storey R."/>
            <person name="Thrimawithana A."/>
            <person name="Thomson S."/>
            <person name="David C."/>
            <person name="Testolin R."/>
        </authorList>
    </citation>
    <scope>NUCLEOTIDE SEQUENCE [LARGE SCALE GENOMIC DNA]</scope>
    <source>
        <strain evidence="7">cv. Red5</strain>
        <tissue evidence="6">Young leaf</tissue>
    </source>
</reference>
<keyword evidence="1 3" id="KW-0479">Metal-binding</keyword>
<reference evidence="7" key="2">
    <citation type="journal article" date="2018" name="BMC Genomics">
        <title>A manually annotated Actinidia chinensis var. chinensis (kiwifruit) genome highlights the challenges associated with draft genomes and gene prediction in plants.</title>
        <authorList>
            <person name="Pilkington S.M."/>
            <person name="Crowhurst R."/>
            <person name="Hilario E."/>
            <person name="Nardozza S."/>
            <person name="Fraser L."/>
            <person name="Peng Y."/>
            <person name="Gunaseelan K."/>
            <person name="Simpson R."/>
            <person name="Tahir J."/>
            <person name="Deroles S.C."/>
            <person name="Templeton K."/>
            <person name="Luo Z."/>
            <person name="Davy M."/>
            <person name="Cheng C."/>
            <person name="McNeilage M."/>
            <person name="Scaglione D."/>
            <person name="Liu Y."/>
            <person name="Zhang Q."/>
            <person name="Datson P."/>
            <person name="De Silva N."/>
            <person name="Gardiner S.E."/>
            <person name="Bassett H."/>
            <person name="Chagne D."/>
            <person name="McCallum J."/>
            <person name="Dzierzon H."/>
            <person name="Deng C."/>
            <person name="Wang Y.Y."/>
            <person name="Barron L."/>
            <person name="Manako K."/>
            <person name="Bowen J."/>
            <person name="Foster T.M."/>
            <person name="Erridge Z.A."/>
            <person name="Tiffin H."/>
            <person name="Waite C.N."/>
            <person name="Davies K.M."/>
            <person name="Grierson E.P."/>
            <person name="Laing W.A."/>
            <person name="Kirk R."/>
            <person name="Chen X."/>
            <person name="Wood M."/>
            <person name="Montefiori M."/>
            <person name="Brummell D.A."/>
            <person name="Schwinn K.E."/>
            <person name="Catanach A."/>
            <person name="Fullerton C."/>
            <person name="Li D."/>
            <person name="Meiyalaghan S."/>
            <person name="Nieuwenhuizen N."/>
            <person name="Read N."/>
            <person name="Prakash R."/>
            <person name="Hunter D."/>
            <person name="Zhang H."/>
            <person name="McKenzie M."/>
            <person name="Knabel M."/>
            <person name="Harris A."/>
            <person name="Allan A.C."/>
            <person name="Gleave A."/>
            <person name="Chen A."/>
            <person name="Janssen B.J."/>
            <person name="Plunkett B."/>
            <person name="Ampomah-Dwamena C."/>
            <person name="Voogd C."/>
            <person name="Leif D."/>
            <person name="Lafferty D."/>
            <person name="Souleyre E.J.F."/>
            <person name="Varkonyi-Gasic E."/>
            <person name="Gambi F."/>
            <person name="Hanley J."/>
            <person name="Yao J.L."/>
            <person name="Cheung J."/>
            <person name="David K.M."/>
            <person name="Warren B."/>
            <person name="Marsh K."/>
            <person name="Snowden K.C."/>
            <person name="Lin-Wang K."/>
            <person name="Brian L."/>
            <person name="Martinez-Sanchez M."/>
            <person name="Wang M."/>
            <person name="Ileperuma N."/>
            <person name="Macnee N."/>
            <person name="Campin R."/>
            <person name="McAtee P."/>
            <person name="Drummond R.S.M."/>
            <person name="Espley R.V."/>
            <person name="Ireland H.S."/>
            <person name="Wu R."/>
            <person name="Atkinson R.G."/>
            <person name="Karunairetnam S."/>
            <person name="Bulley S."/>
            <person name="Chunkath S."/>
            <person name="Hanley Z."/>
            <person name="Storey R."/>
            <person name="Thrimawithana A.H."/>
            <person name="Thomson S."/>
            <person name="David C."/>
            <person name="Testolin R."/>
            <person name="Huang H."/>
            <person name="Hellens R.P."/>
            <person name="Schaffer R.J."/>
        </authorList>
    </citation>
    <scope>NUCLEOTIDE SEQUENCE [LARGE SCALE GENOMIC DNA]</scope>
    <source>
        <strain evidence="7">cv. Red5</strain>
    </source>
</reference>
<dbReference type="InterPro" id="IPR009056">
    <property type="entry name" value="Cyt_c-like_dom"/>
</dbReference>
<evidence type="ECO:0000313" key="6">
    <source>
        <dbReference type="EMBL" id="PSS36080.1"/>
    </source>
</evidence>
<gene>
    <name evidence="6" type="ORF">CEY00_Acc00580</name>
</gene>